<comment type="caution">
    <text evidence="3">The sequence shown here is derived from an EMBL/GenBank/DDBJ whole genome shotgun (WGS) entry which is preliminary data.</text>
</comment>
<evidence type="ECO:0000313" key="4">
    <source>
        <dbReference type="Proteomes" id="UP001241926"/>
    </source>
</evidence>
<dbReference type="EMBL" id="JASJUS010000037">
    <property type="protein sequence ID" value="MDL2080789.1"/>
    <property type="molecule type" value="Genomic_DNA"/>
</dbReference>
<keyword evidence="2" id="KW-1133">Transmembrane helix</keyword>
<keyword evidence="4" id="KW-1185">Reference proteome</keyword>
<dbReference type="RefSeq" id="WP_285436406.1">
    <property type="nucleotide sequence ID" value="NZ_JASJUS010000037.1"/>
</dbReference>
<sequence>MSAQYDEGHTVAGWTGTAIATVGGSVAGAGVCLVSPLVVGGGLGICLLALLTTWALHLTGWGKGPGPRPREQWPMGVRDPQARAGHPECLGCRLAGRGRRGRGRPEALAVTAVSGEGAVQLAAVSGEEAVQLAAVSGEEAVQLTPAE</sequence>
<evidence type="ECO:0000313" key="3">
    <source>
        <dbReference type="EMBL" id="MDL2080789.1"/>
    </source>
</evidence>
<keyword evidence="2" id="KW-0472">Membrane</keyword>
<accession>A0ABT7J909</accession>
<dbReference type="NCBIfam" id="NF041681">
    <property type="entry name" value="HGxxPAAW"/>
    <property type="match status" value="1"/>
</dbReference>
<proteinExistence type="predicted"/>
<gene>
    <name evidence="3" type="ORF">QNN03_30525</name>
</gene>
<reference evidence="3 4" key="1">
    <citation type="submission" date="2023-05" db="EMBL/GenBank/DDBJ databases">
        <title>Streptomyces fuscus sp. nov., a brown-black pigment producing actinomyces isolated from dry sand of Sea duck farm.</title>
        <authorList>
            <person name="Xie J."/>
            <person name="Shen N."/>
        </authorList>
    </citation>
    <scope>NUCLEOTIDE SEQUENCE [LARGE SCALE GENOMIC DNA]</scope>
    <source>
        <strain evidence="3 4">GXMU-J15</strain>
    </source>
</reference>
<protein>
    <submittedName>
        <fullName evidence="3">HGxxPAAW family protein</fullName>
    </submittedName>
</protein>
<evidence type="ECO:0000256" key="1">
    <source>
        <dbReference type="SAM" id="MobiDB-lite"/>
    </source>
</evidence>
<name>A0ABT7J909_9ACTN</name>
<evidence type="ECO:0000256" key="2">
    <source>
        <dbReference type="SAM" id="Phobius"/>
    </source>
</evidence>
<feature type="transmembrane region" description="Helical" evidence="2">
    <location>
        <begin position="37"/>
        <end position="58"/>
    </location>
</feature>
<feature type="region of interest" description="Disordered" evidence="1">
    <location>
        <begin position="62"/>
        <end position="86"/>
    </location>
</feature>
<dbReference type="Proteomes" id="UP001241926">
    <property type="component" value="Unassembled WGS sequence"/>
</dbReference>
<feature type="transmembrane region" description="Helical" evidence="2">
    <location>
        <begin position="12"/>
        <end position="31"/>
    </location>
</feature>
<organism evidence="3 4">
    <name type="scientific">Streptomyces fuscus</name>
    <dbReference type="NCBI Taxonomy" id="3048495"/>
    <lineage>
        <taxon>Bacteria</taxon>
        <taxon>Bacillati</taxon>
        <taxon>Actinomycetota</taxon>
        <taxon>Actinomycetes</taxon>
        <taxon>Kitasatosporales</taxon>
        <taxon>Streptomycetaceae</taxon>
        <taxon>Streptomyces</taxon>
    </lineage>
</organism>
<keyword evidence="2" id="KW-0812">Transmembrane</keyword>